<name>A0A0A8X663_MESS1</name>
<organism evidence="1 2">
    <name type="scientific">Mesobacillus selenatarsenatis (strain DSM 18680 / JCM 14380 / FERM P-15431 / SF-1)</name>
    <dbReference type="NCBI Taxonomy" id="1321606"/>
    <lineage>
        <taxon>Bacteria</taxon>
        <taxon>Bacillati</taxon>
        <taxon>Bacillota</taxon>
        <taxon>Bacilli</taxon>
        <taxon>Bacillales</taxon>
        <taxon>Bacillaceae</taxon>
        <taxon>Mesobacillus</taxon>
    </lineage>
</organism>
<evidence type="ECO:0000313" key="1">
    <source>
        <dbReference type="EMBL" id="GAM15435.1"/>
    </source>
</evidence>
<evidence type="ECO:0000313" key="2">
    <source>
        <dbReference type="Proteomes" id="UP000031014"/>
    </source>
</evidence>
<comment type="caution">
    <text evidence="1">The sequence shown here is derived from an EMBL/GenBank/DDBJ whole genome shotgun (WGS) entry which is preliminary data.</text>
</comment>
<keyword evidence="2" id="KW-1185">Reference proteome</keyword>
<proteinExistence type="predicted"/>
<gene>
    <name evidence="1" type="ORF">SAMD00020551_3592</name>
</gene>
<protein>
    <submittedName>
        <fullName evidence="1">Uncharacterized protein</fullName>
    </submittedName>
</protein>
<dbReference type="STRING" id="1321606.SAMD00020551_3592"/>
<dbReference type="EMBL" id="BASE01000083">
    <property type="protein sequence ID" value="GAM15435.1"/>
    <property type="molecule type" value="Genomic_DNA"/>
</dbReference>
<sequence>MDQASNRLVHFSIYKKFLTIHKKYLLKITRVMRQKVTRCDTS</sequence>
<dbReference type="AlphaFoldDB" id="A0A0A8X663"/>
<dbReference type="Proteomes" id="UP000031014">
    <property type="component" value="Unassembled WGS sequence"/>
</dbReference>
<reference evidence="1 2" key="1">
    <citation type="submission" date="2013-06" db="EMBL/GenBank/DDBJ databases">
        <title>Whole genome shotgun sequence of Bacillus selenatarsenatis SF-1.</title>
        <authorList>
            <person name="Kuroda M."/>
            <person name="Sei K."/>
            <person name="Yamashita M."/>
            <person name="Ike M."/>
        </authorList>
    </citation>
    <scope>NUCLEOTIDE SEQUENCE [LARGE SCALE GENOMIC DNA]</scope>
    <source>
        <strain evidence="1 2">SF-1</strain>
    </source>
</reference>
<accession>A0A0A8X663</accession>